<dbReference type="NCBIfam" id="NF040570">
    <property type="entry name" value="guided_TnpB"/>
    <property type="match status" value="1"/>
</dbReference>
<protein>
    <submittedName>
        <fullName evidence="7">Transposase</fullName>
    </submittedName>
</protein>
<dbReference type="RefSeq" id="WP_224141729.1">
    <property type="nucleotide sequence ID" value="NZ_JAIQUM010000099.1"/>
</dbReference>
<evidence type="ECO:0000313" key="7">
    <source>
        <dbReference type="EMBL" id="MBZ5753300.1"/>
    </source>
</evidence>
<keyword evidence="4" id="KW-0233">DNA recombination</keyword>
<dbReference type="InterPro" id="IPR001959">
    <property type="entry name" value="Transposase"/>
</dbReference>
<name>A0ABS7UYA3_9BACI</name>
<keyword evidence="8" id="KW-1185">Reference proteome</keyword>
<evidence type="ECO:0000259" key="5">
    <source>
        <dbReference type="Pfam" id="PF01385"/>
    </source>
</evidence>
<dbReference type="InterPro" id="IPR010095">
    <property type="entry name" value="Cas12f1-like_TNB"/>
</dbReference>
<evidence type="ECO:0000256" key="1">
    <source>
        <dbReference type="ARBA" id="ARBA00008761"/>
    </source>
</evidence>
<keyword evidence="3" id="KW-0238">DNA-binding</keyword>
<accession>A0ABS7UYA3</accession>
<evidence type="ECO:0000259" key="6">
    <source>
        <dbReference type="Pfam" id="PF07282"/>
    </source>
</evidence>
<feature type="domain" description="Probable transposase IS891/IS1136/IS1341" evidence="5">
    <location>
        <begin position="254"/>
        <end position="361"/>
    </location>
</feature>
<proteinExistence type="inferred from homology"/>
<sequence>MPKDEKEKEYRTYQITIKKGHKLYAYFNELCLNSNNLYNATNFYIRQVYTALKQEKELQPLQKEIIDILHKNIDKMNDNQLMSYRKKLAKEKLKLKEEQKVGKANLFEMPTKEKSFVDYHFLDCLFKTIKQKDYYSLPGQVNQQVVKNVIQNWKSFFKSLKEYKKHPGKYKARPNIPGYLPKGSRKETILSNQICKIKDGKHLSFPKIKRKLNIGKIASMNGKYQQVRIIPKYDVFVVEVVFLIGEKKGIKLKKERCMGIDLGLNNIATVVTNTGLRPILFKGGKTKAINQWYNKMRSCYYGILRNGKKQNEGFYHSKKLSALDSKRHRQIKDFFHKVSFNIVKIATENQIDTIIIGKNEGWKQEIDLGKKNNQNFVQIPHSLLIELITYKASAEGIAVIVTEESYTSKASFLDEDDIPTYKSGNEMKFVFSGKRIKRGWYRSKNGRFINADVNGAANILRKVVPKAFVNGIAAVCSQPLVVNVP</sequence>
<comment type="similarity">
    <text evidence="1">In the C-terminal section; belongs to the transposase 35 family.</text>
</comment>
<organism evidence="7 8">
    <name type="scientific">Metabacillus rhizolycopersici</name>
    <dbReference type="NCBI Taxonomy" id="2875709"/>
    <lineage>
        <taxon>Bacteria</taxon>
        <taxon>Bacillati</taxon>
        <taxon>Bacillota</taxon>
        <taxon>Bacilli</taxon>
        <taxon>Bacillales</taxon>
        <taxon>Bacillaceae</taxon>
        <taxon>Metabacillus</taxon>
    </lineage>
</organism>
<dbReference type="Pfam" id="PF01385">
    <property type="entry name" value="OrfB_IS605"/>
    <property type="match status" value="1"/>
</dbReference>
<gene>
    <name evidence="7" type="ORF">K9V48_24510</name>
</gene>
<keyword evidence="2" id="KW-0815">Transposition</keyword>
<comment type="caution">
    <text evidence="7">The sequence shown here is derived from an EMBL/GenBank/DDBJ whole genome shotgun (WGS) entry which is preliminary data.</text>
</comment>
<dbReference type="NCBIfam" id="TIGR01766">
    <property type="entry name" value="IS200/IS605 family accessory protein TnpB-like domain"/>
    <property type="match status" value="1"/>
</dbReference>
<evidence type="ECO:0000256" key="4">
    <source>
        <dbReference type="ARBA" id="ARBA00023172"/>
    </source>
</evidence>
<evidence type="ECO:0000256" key="2">
    <source>
        <dbReference type="ARBA" id="ARBA00022578"/>
    </source>
</evidence>
<evidence type="ECO:0000313" key="8">
    <source>
        <dbReference type="Proteomes" id="UP001165287"/>
    </source>
</evidence>
<dbReference type="Proteomes" id="UP001165287">
    <property type="component" value="Unassembled WGS sequence"/>
</dbReference>
<reference evidence="7" key="1">
    <citation type="submission" date="2024-05" db="EMBL/GenBank/DDBJ databases">
        <title>Metabacillus sp. nov., isolated from the rhizosphere soil of tomato plants.</title>
        <authorList>
            <person name="Ma R."/>
        </authorList>
    </citation>
    <scope>NUCLEOTIDE SEQUENCE</scope>
    <source>
        <strain evidence="7">DBTR6</strain>
    </source>
</reference>
<feature type="domain" description="Cas12f1-like TNB" evidence="6">
    <location>
        <begin position="382"/>
        <end position="459"/>
    </location>
</feature>
<evidence type="ECO:0000256" key="3">
    <source>
        <dbReference type="ARBA" id="ARBA00023125"/>
    </source>
</evidence>
<dbReference type="EMBL" id="JAIQUM010000099">
    <property type="protein sequence ID" value="MBZ5753300.1"/>
    <property type="molecule type" value="Genomic_DNA"/>
</dbReference>
<dbReference type="Pfam" id="PF07282">
    <property type="entry name" value="Cas12f1-like_TNB"/>
    <property type="match status" value="1"/>
</dbReference>